<dbReference type="PANTHER" id="PTHR30283">
    <property type="entry name" value="PEROXIDE STRESS RESPONSE PROTEIN YAAA"/>
    <property type="match status" value="1"/>
</dbReference>
<reference evidence="2 3" key="1">
    <citation type="journal article" date="2014" name="Genome Announc.">
        <title>Draft Genome Sequence of the Haloacid-Degrading Burkholderia caribensis Strain MBA4.</title>
        <authorList>
            <person name="Pan Y."/>
            <person name="Kong K.F."/>
            <person name="Tsang J.S."/>
        </authorList>
    </citation>
    <scope>NUCLEOTIDE SEQUENCE [LARGE SCALE GENOMIC DNA]</scope>
    <source>
        <strain evidence="2 3">MBA4</strain>
    </source>
</reference>
<dbReference type="HAMAP" id="MF_00652">
    <property type="entry name" value="UPF0246"/>
    <property type="match status" value="1"/>
</dbReference>
<dbReference type="PANTHER" id="PTHR30283:SF4">
    <property type="entry name" value="PEROXIDE STRESS RESISTANCE PROTEIN YAAA"/>
    <property type="match status" value="1"/>
</dbReference>
<name>A0A0P0R8S4_9BURK</name>
<dbReference type="Proteomes" id="UP000019146">
    <property type="component" value="Chromosome 1"/>
</dbReference>
<dbReference type="NCBIfam" id="NF002542">
    <property type="entry name" value="PRK02101.1-3"/>
    <property type="match status" value="1"/>
</dbReference>
<dbReference type="EMBL" id="CP012746">
    <property type="protein sequence ID" value="ALL64673.1"/>
    <property type="molecule type" value="Genomic_DNA"/>
</dbReference>
<organism evidence="2 3">
    <name type="scientific">Paraburkholderia caribensis MBA4</name>
    <dbReference type="NCBI Taxonomy" id="1323664"/>
    <lineage>
        <taxon>Bacteria</taxon>
        <taxon>Pseudomonadati</taxon>
        <taxon>Pseudomonadota</taxon>
        <taxon>Betaproteobacteria</taxon>
        <taxon>Burkholderiales</taxon>
        <taxon>Burkholderiaceae</taxon>
        <taxon>Paraburkholderia</taxon>
    </lineage>
</organism>
<accession>A0A0P0R8S4</accession>
<dbReference type="AlphaFoldDB" id="A0A0P0R8S4"/>
<comment type="similarity">
    <text evidence="1">Belongs to the UPF0246 family.</text>
</comment>
<dbReference type="Pfam" id="PF03883">
    <property type="entry name" value="H2O2_YaaD"/>
    <property type="match status" value="1"/>
</dbReference>
<evidence type="ECO:0000313" key="2">
    <source>
        <dbReference type="EMBL" id="ALL64673.1"/>
    </source>
</evidence>
<gene>
    <name evidence="2" type="ORF">K788_0008211</name>
</gene>
<sequence length="260" mass="29679">MIIVLSPAKSLDYDTPPHVKKHTIPDFVDDAAELIGDLRRLSPQDIASLMDISDQLAHLNFQRYADWSPKFDTSNAKQAVLAFNGDVYEGFDAKSLSASDLDYAQQHVRVLSGLYGLLRPLDLLQPYRLEMGTRFENRRGKDLYAFWGERITQALNRQLEKKQDGSRVLINCASTEYFKSVKPKKLAAPVITPVFEDWKGGRYKIISFHAKRARGLMARYLVANRFETPEQLKDFDAEGYAFDADASNDSTYVFRRRIAD</sequence>
<dbReference type="GO" id="GO:0033194">
    <property type="term" value="P:response to hydroperoxide"/>
    <property type="evidence" value="ECO:0007669"/>
    <property type="project" value="TreeGrafter"/>
</dbReference>
<protein>
    <recommendedName>
        <fullName evidence="1">UPF0246 protein K788_0008211</fullName>
    </recommendedName>
</protein>
<dbReference type="KEGG" id="bcai:K788_0008211"/>
<proteinExistence type="inferred from homology"/>
<dbReference type="NCBIfam" id="NF002541">
    <property type="entry name" value="PRK02101.1-1"/>
    <property type="match status" value="1"/>
</dbReference>
<dbReference type="RefSeq" id="WP_036003884.1">
    <property type="nucleotide sequence ID" value="NZ_CP012746.1"/>
</dbReference>
<dbReference type="GeneID" id="69968819"/>
<evidence type="ECO:0000256" key="1">
    <source>
        <dbReference type="HAMAP-Rule" id="MF_00652"/>
    </source>
</evidence>
<dbReference type="InterPro" id="IPR005583">
    <property type="entry name" value="YaaA"/>
</dbReference>
<dbReference type="GO" id="GO:0005829">
    <property type="term" value="C:cytosol"/>
    <property type="evidence" value="ECO:0007669"/>
    <property type="project" value="TreeGrafter"/>
</dbReference>
<evidence type="ECO:0000313" key="3">
    <source>
        <dbReference type="Proteomes" id="UP000019146"/>
    </source>
</evidence>